<dbReference type="AlphaFoldDB" id="A0A813D4V6"/>
<dbReference type="OrthoDB" id="427480at2759"/>
<protein>
    <recommendedName>
        <fullName evidence="2">ABC1 atypical kinase-like domain-containing protein</fullName>
    </recommendedName>
</protein>
<dbReference type="InterPro" id="IPR051130">
    <property type="entry name" value="Mito_struct-func_regulator"/>
</dbReference>
<name>A0A813D4V6_POLGL</name>
<comment type="caution">
    <text evidence="3">The sequence shown here is derived from an EMBL/GenBank/DDBJ whole genome shotgun (WGS) entry which is preliminary data.</text>
</comment>
<dbReference type="EMBL" id="CAJNNV010000746">
    <property type="protein sequence ID" value="CAE8583471.1"/>
    <property type="molecule type" value="Genomic_DNA"/>
</dbReference>
<accession>A0A813D4V6</accession>
<evidence type="ECO:0000256" key="1">
    <source>
        <dbReference type="SAM" id="MobiDB-lite"/>
    </source>
</evidence>
<feature type="domain" description="ABC1 atypical kinase-like" evidence="2">
    <location>
        <begin position="120"/>
        <end position="276"/>
    </location>
</feature>
<reference evidence="3" key="1">
    <citation type="submission" date="2021-02" db="EMBL/GenBank/DDBJ databases">
        <authorList>
            <person name="Dougan E. K."/>
            <person name="Rhodes N."/>
            <person name="Thang M."/>
            <person name="Chan C."/>
        </authorList>
    </citation>
    <scope>NUCLEOTIDE SEQUENCE</scope>
</reference>
<evidence type="ECO:0000313" key="4">
    <source>
        <dbReference type="Proteomes" id="UP000654075"/>
    </source>
</evidence>
<proteinExistence type="predicted"/>
<dbReference type="OMA" id="FDTRMDI"/>
<dbReference type="InterPro" id="IPR004147">
    <property type="entry name" value="ABC1_dom"/>
</dbReference>
<feature type="domain" description="ABC1 atypical kinase-like" evidence="2">
    <location>
        <begin position="381"/>
        <end position="440"/>
    </location>
</feature>
<evidence type="ECO:0000313" key="3">
    <source>
        <dbReference type="EMBL" id="CAE8583471.1"/>
    </source>
</evidence>
<dbReference type="CDD" id="cd05121">
    <property type="entry name" value="ABC1_ADCK3-like"/>
    <property type="match status" value="1"/>
</dbReference>
<dbReference type="Pfam" id="PF03109">
    <property type="entry name" value="ABC1"/>
    <property type="match status" value="2"/>
</dbReference>
<dbReference type="PANTHER" id="PTHR43173:SF34">
    <property type="entry name" value="ABC1 ATYPICAL KINASE-LIKE DOMAIN-CONTAINING PROTEIN"/>
    <property type="match status" value="1"/>
</dbReference>
<organism evidence="3 4">
    <name type="scientific">Polarella glacialis</name>
    <name type="common">Dinoflagellate</name>
    <dbReference type="NCBI Taxonomy" id="89957"/>
    <lineage>
        <taxon>Eukaryota</taxon>
        <taxon>Sar</taxon>
        <taxon>Alveolata</taxon>
        <taxon>Dinophyceae</taxon>
        <taxon>Suessiales</taxon>
        <taxon>Suessiaceae</taxon>
        <taxon>Polarella</taxon>
    </lineage>
</organism>
<dbReference type="SUPFAM" id="SSF56112">
    <property type="entry name" value="Protein kinase-like (PK-like)"/>
    <property type="match status" value="1"/>
</dbReference>
<feature type="region of interest" description="Disordered" evidence="1">
    <location>
        <begin position="306"/>
        <end position="332"/>
    </location>
</feature>
<dbReference type="PANTHER" id="PTHR43173">
    <property type="entry name" value="ABC1 FAMILY PROTEIN"/>
    <property type="match status" value="1"/>
</dbReference>
<gene>
    <name evidence="3" type="ORF">PGLA1383_LOCUS2434</name>
</gene>
<keyword evidence="4" id="KW-1185">Reference proteome</keyword>
<dbReference type="InterPro" id="IPR011009">
    <property type="entry name" value="Kinase-like_dom_sf"/>
</dbReference>
<sequence>MARKLTLSTVRRAVGYTTGAGAAGGAVTFAYLYQTEPGFERSVRFWGRTAPIVAHYFLERALSRGDDIDREARYLRLHDRYAPAAREVVEELRGMFVKVAQVMSVRPEVVPLAYRTEFRKLQDKAPPVRWEPIREALERDLGAPVGKIFDEIDEVPLGAASIGQAHHVIWKGREAVVKVQYPDSASMLWADFRCLQGLLWLVSPDALPMLSQVWEQFATELDYAAEALNLRDLHVAFEAAPEFAGRICVPEPIPELTSGNVIGMGYLPGPKLETALRARLEALGVDVGSQSMGDWLASQQRHGLAAEMDGAGQDASASSAGRPGGEASSEEPGRASWWWRLGRSAVRLLGLDLVLWLARSASDLKSSGGPNGELRSTLRLLLDAHGYQLFFCPLFNADPHPGNILMLPDGRIGLIDFGQCRRLVTEEKAGLARLILAIARPPSPDADEQLAAAFEATGVRTKHGDRQYLALLPRLMFSRVQAEWLETGNLKEVLLRDRVVEMPIHVVMAYRTAVLLRGLCLVLQENVSVAETWGPWAQKWLHENPIAGV</sequence>
<evidence type="ECO:0000259" key="2">
    <source>
        <dbReference type="Pfam" id="PF03109"/>
    </source>
</evidence>
<feature type="compositionally biased region" description="Low complexity" evidence="1">
    <location>
        <begin position="309"/>
        <end position="321"/>
    </location>
</feature>
<dbReference type="Proteomes" id="UP000654075">
    <property type="component" value="Unassembled WGS sequence"/>
</dbReference>